<keyword evidence="5" id="KW-0285">Flavoprotein</keyword>
<reference evidence="10" key="1">
    <citation type="submission" date="2019-11" db="EMBL/GenBank/DDBJ databases">
        <title>Microbial mats filling the niche in hypersaline microbial mats.</title>
        <authorList>
            <person name="Wong H.L."/>
            <person name="Macleod F.I."/>
            <person name="White R.A. III"/>
            <person name="Burns B.P."/>
        </authorList>
    </citation>
    <scope>NUCLEOTIDE SEQUENCE</scope>
    <source>
        <strain evidence="10">Rbin_158</strain>
    </source>
</reference>
<keyword evidence="4" id="KW-0479">Metal-binding</keyword>
<feature type="domain" description="4Fe-4S ferredoxin-type" evidence="9">
    <location>
        <begin position="130"/>
        <end position="164"/>
    </location>
</feature>
<dbReference type="SUPFAM" id="SSF51905">
    <property type="entry name" value="FAD/NAD(P)-binding domain"/>
    <property type="match status" value="1"/>
</dbReference>
<name>A0A9D5JZI9_9BACT</name>
<evidence type="ECO:0000313" key="10">
    <source>
        <dbReference type="EMBL" id="MBD3326856.1"/>
    </source>
</evidence>
<evidence type="ECO:0000256" key="8">
    <source>
        <dbReference type="ARBA" id="ARBA00023014"/>
    </source>
</evidence>
<evidence type="ECO:0000256" key="6">
    <source>
        <dbReference type="ARBA" id="ARBA00023002"/>
    </source>
</evidence>
<dbReference type="GO" id="GO:0016491">
    <property type="term" value="F:oxidoreductase activity"/>
    <property type="evidence" value="ECO:0007669"/>
    <property type="project" value="UniProtKB-KW"/>
</dbReference>
<evidence type="ECO:0000256" key="4">
    <source>
        <dbReference type="ARBA" id="ARBA00022723"/>
    </source>
</evidence>
<dbReference type="InterPro" id="IPR017900">
    <property type="entry name" value="4Fe4S_Fe_S_CS"/>
</dbReference>
<evidence type="ECO:0000313" key="11">
    <source>
        <dbReference type="Proteomes" id="UP000649604"/>
    </source>
</evidence>
<comment type="cofactor">
    <cofactor evidence="1">
        <name>FAD</name>
        <dbReference type="ChEBI" id="CHEBI:57692"/>
    </cofactor>
</comment>
<evidence type="ECO:0000256" key="2">
    <source>
        <dbReference type="ARBA" id="ARBA00006561"/>
    </source>
</evidence>
<dbReference type="PANTHER" id="PTHR43498">
    <property type="entry name" value="FERREDOXIN:COB-COM HETERODISULFIDE REDUCTASE SUBUNIT A"/>
    <property type="match status" value="1"/>
</dbReference>
<keyword evidence="8" id="KW-0411">Iron-sulfur</keyword>
<dbReference type="GO" id="GO:0051539">
    <property type="term" value="F:4 iron, 4 sulfur cluster binding"/>
    <property type="evidence" value="ECO:0007669"/>
    <property type="project" value="UniProtKB-KW"/>
</dbReference>
<protein>
    <submittedName>
        <fullName evidence="10">FAD-dependent oxidoreductase</fullName>
    </submittedName>
</protein>
<evidence type="ECO:0000259" key="9">
    <source>
        <dbReference type="PROSITE" id="PS51379"/>
    </source>
</evidence>
<gene>
    <name evidence="10" type="ORF">GF339_19890</name>
</gene>
<dbReference type="GO" id="GO:0046872">
    <property type="term" value="F:metal ion binding"/>
    <property type="evidence" value="ECO:0007669"/>
    <property type="project" value="UniProtKB-KW"/>
</dbReference>
<dbReference type="EMBL" id="WJJP01000648">
    <property type="protein sequence ID" value="MBD3326856.1"/>
    <property type="molecule type" value="Genomic_DNA"/>
</dbReference>
<keyword evidence="6" id="KW-0560">Oxidoreductase</keyword>
<evidence type="ECO:0000256" key="3">
    <source>
        <dbReference type="ARBA" id="ARBA00022485"/>
    </source>
</evidence>
<sequence>MRHYAIIGAGISGCTAAEALASHGHEVELIESADRLGGSVLNYTCKATDECSRCGVCVAHTQLAKALTHPRIHLSLGASISSASSHDGTVAISFRHNNPTIVYQSCIGCDQCVHACPEHCITKIHRGEVIQYVIDYANCLLHKGQSCTICSEACPTNAILAESATSERSVTSDGILIATGHEPYDATQRVRLGYGRLDNVMTGVEAEEILRRQTHLRHPSDSIAFIQCVGSRDPRIGRNYCSSVCCAYALRLAQIIKYRNAETPVTIYYIDLQNFDKNFTAFKKTLEARGVQLIRGVPFAVEASRNGRVKLSIEQMDGEESIVEHDLVVLSVGMGPCSNAESLASLFGLRQDEFGFFSSSELQVFVSGTCQEPLSISDSMARARAVAFEMGSFGG</sequence>
<dbReference type="Gene3D" id="3.30.70.20">
    <property type="match status" value="1"/>
</dbReference>
<dbReference type="InterPro" id="IPR017896">
    <property type="entry name" value="4Fe4S_Fe-S-bd"/>
</dbReference>
<keyword evidence="3" id="KW-0004">4Fe-4S</keyword>
<evidence type="ECO:0000256" key="1">
    <source>
        <dbReference type="ARBA" id="ARBA00001974"/>
    </source>
</evidence>
<comment type="similarity">
    <text evidence="2">Belongs to the HdrA family.</text>
</comment>
<evidence type="ECO:0000256" key="7">
    <source>
        <dbReference type="ARBA" id="ARBA00023004"/>
    </source>
</evidence>
<dbReference type="Gene3D" id="3.50.50.60">
    <property type="entry name" value="FAD/NAD(P)-binding domain"/>
    <property type="match status" value="1"/>
</dbReference>
<dbReference type="InterPro" id="IPR036188">
    <property type="entry name" value="FAD/NAD-bd_sf"/>
</dbReference>
<dbReference type="Pfam" id="PF07992">
    <property type="entry name" value="Pyr_redox_2"/>
    <property type="match status" value="1"/>
</dbReference>
<dbReference type="PROSITE" id="PS00198">
    <property type="entry name" value="4FE4S_FER_1"/>
    <property type="match status" value="1"/>
</dbReference>
<dbReference type="InterPro" id="IPR023753">
    <property type="entry name" value="FAD/NAD-binding_dom"/>
</dbReference>
<dbReference type="PANTHER" id="PTHR43498:SF1">
    <property type="entry name" value="COB--COM HETERODISULFIDE REDUCTASE IRON-SULFUR SUBUNIT A"/>
    <property type="match status" value="1"/>
</dbReference>
<dbReference type="Proteomes" id="UP000649604">
    <property type="component" value="Unassembled WGS sequence"/>
</dbReference>
<organism evidence="10 11">
    <name type="scientific">candidate division KSB3 bacterium</name>
    <dbReference type="NCBI Taxonomy" id="2044937"/>
    <lineage>
        <taxon>Bacteria</taxon>
        <taxon>candidate division KSB3</taxon>
    </lineage>
</organism>
<feature type="domain" description="4Fe-4S ferredoxin-type" evidence="9">
    <location>
        <begin position="97"/>
        <end position="126"/>
    </location>
</feature>
<dbReference type="AlphaFoldDB" id="A0A9D5JZI9"/>
<accession>A0A9D5JZI9</accession>
<evidence type="ECO:0000256" key="5">
    <source>
        <dbReference type="ARBA" id="ARBA00022827"/>
    </source>
</evidence>
<dbReference type="PROSITE" id="PS51379">
    <property type="entry name" value="4FE4S_FER_2"/>
    <property type="match status" value="2"/>
</dbReference>
<keyword evidence="7" id="KW-0408">Iron</keyword>
<dbReference type="InterPro" id="IPR039650">
    <property type="entry name" value="HdrA-like"/>
</dbReference>
<keyword evidence="5" id="KW-0274">FAD</keyword>
<proteinExistence type="inferred from homology"/>
<comment type="caution">
    <text evidence="10">The sequence shown here is derived from an EMBL/GenBank/DDBJ whole genome shotgun (WGS) entry which is preliminary data.</text>
</comment>